<keyword evidence="1" id="KW-1133">Transmembrane helix</keyword>
<feature type="transmembrane region" description="Helical" evidence="1">
    <location>
        <begin position="44"/>
        <end position="66"/>
    </location>
</feature>
<evidence type="ECO:0000313" key="3">
    <source>
        <dbReference type="Proteomes" id="UP000230233"/>
    </source>
</evidence>
<comment type="caution">
    <text evidence="2">The sequence shown here is derived from an EMBL/GenBank/DDBJ whole genome shotgun (WGS) entry which is preliminary data.</text>
</comment>
<protein>
    <submittedName>
        <fullName evidence="2">Uncharacterized protein</fullName>
    </submittedName>
</protein>
<dbReference type="OrthoDB" id="2187714at2759"/>
<reference evidence="3" key="1">
    <citation type="submission" date="2017-10" db="EMBL/GenBank/DDBJ databases">
        <title>Rapid genome shrinkage in a self-fertile nematode reveals novel sperm competition proteins.</title>
        <authorList>
            <person name="Yin D."/>
            <person name="Schwarz E.M."/>
            <person name="Thomas C.G."/>
            <person name="Felde R.L."/>
            <person name="Korf I.F."/>
            <person name="Cutter A.D."/>
            <person name="Schartner C.M."/>
            <person name="Ralston E.J."/>
            <person name="Meyer B.J."/>
            <person name="Haag E.S."/>
        </authorList>
    </citation>
    <scope>NUCLEOTIDE SEQUENCE [LARGE SCALE GENOMIC DNA]</scope>
    <source>
        <strain evidence="3">JU1422</strain>
    </source>
</reference>
<evidence type="ECO:0000313" key="2">
    <source>
        <dbReference type="EMBL" id="PIC45489.1"/>
    </source>
</evidence>
<keyword evidence="1" id="KW-0472">Membrane</keyword>
<accession>A0A2G5V163</accession>
<proteinExistence type="predicted"/>
<keyword evidence="1" id="KW-0812">Transmembrane</keyword>
<organism evidence="2 3">
    <name type="scientific">Caenorhabditis nigoni</name>
    <dbReference type="NCBI Taxonomy" id="1611254"/>
    <lineage>
        <taxon>Eukaryota</taxon>
        <taxon>Metazoa</taxon>
        <taxon>Ecdysozoa</taxon>
        <taxon>Nematoda</taxon>
        <taxon>Chromadorea</taxon>
        <taxon>Rhabditida</taxon>
        <taxon>Rhabditina</taxon>
        <taxon>Rhabditomorpha</taxon>
        <taxon>Rhabditoidea</taxon>
        <taxon>Rhabditidae</taxon>
        <taxon>Peloderinae</taxon>
        <taxon>Caenorhabditis</taxon>
    </lineage>
</organism>
<dbReference type="Proteomes" id="UP000230233">
    <property type="component" value="Chromosome II"/>
</dbReference>
<dbReference type="EMBL" id="PDUG01000002">
    <property type="protein sequence ID" value="PIC45489.1"/>
    <property type="molecule type" value="Genomic_DNA"/>
</dbReference>
<evidence type="ECO:0000256" key="1">
    <source>
        <dbReference type="SAM" id="Phobius"/>
    </source>
</evidence>
<gene>
    <name evidence="2" type="primary">Cnig_chr_II.g5489</name>
    <name evidence="2" type="ORF">B9Z55_005489</name>
</gene>
<sequence>MEFKNCNRVPSGNLNFFMLPVHPETGCLNESDSLITRKKGSPSISFFLVSSFRFSFIFLLLLYLFCESMMNNSFDMNVTHTNSSCKVYLKLSSYIPSKNRNT</sequence>
<name>A0A2G5V163_9PELO</name>
<dbReference type="AlphaFoldDB" id="A0A2G5V163"/>
<keyword evidence="3" id="KW-1185">Reference proteome</keyword>